<protein>
    <recommendedName>
        <fullName evidence="8">AP2/ERF domain-containing protein</fullName>
    </recommendedName>
</protein>
<comment type="caution">
    <text evidence="9">The sequence shown here is derived from an EMBL/GenBank/DDBJ whole genome shotgun (WGS) entry which is preliminary data.</text>
</comment>
<dbReference type="SMART" id="SM00380">
    <property type="entry name" value="AP2"/>
    <property type="match status" value="1"/>
</dbReference>
<dbReference type="PRINTS" id="PR00367">
    <property type="entry name" value="ETHRSPELEMNT"/>
</dbReference>
<dbReference type="GO" id="GO:0003677">
    <property type="term" value="F:DNA binding"/>
    <property type="evidence" value="ECO:0007669"/>
    <property type="project" value="UniProtKB-KW"/>
</dbReference>
<evidence type="ECO:0000256" key="1">
    <source>
        <dbReference type="ARBA" id="ARBA00004123"/>
    </source>
</evidence>
<organism evidence="9 10">
    <name type="scientific">Vitis rotundifolia</name>
    <name type="common">Muscadine grape</name>
    <dbReference type="NCBI Taxonomy" id="103349"/>
    <lineage>
        <taxon>Eukaryota</taxon>
        <taxon>Viridiplantae</taxon>
        <taxon>Streptophyta</taxon>
        <taxon>Embryophyta</taxon>
        <taxon>Tracheophyta</taxon>
        <taxon>Spermatophyta</taxon>
        <taxon>Magnoliopsida</taxon>
        <taxon>eudicotyledons</taxon>
        <taxon>Gunneridae</taxon>
        <taxon>Pentapetalae</taxon>
        <taxon>rosids</taxon>
        <taxon>Vitales</taxon>
        <taxon>Vitaceae</taxon>
        <taxon>Viteae</taxon>
        <taxon>Vitis</taxon>
    </lineage>
</organism>
<keyword evidence="10" id="KW-1185">Reference proteome</keyword>
<evidence type="ECO:0000256" key="7">
    <source>
        <dbReference type="SAM" id="MobiDB-lite"/>
    </source>
</evidence>
<feature type="region of interest" description="Disordered" evidence="7">
    <location>
        <begin position="1"/>
        <end position="66"/>
    </location>
</feature>
<feature type="compositionally biased region" description="Low complexity" evidence="7">
    <location>
        <begin position="31"/>
        <end position="51"/>
    </location>
</feature>
<proteinExistence type="predicted"/>
<dbReference type="InterPro" id="IPR036955">
    <property type="entry name" value="AP2/ERF_dom_sf"/>
</dbReference>
<dbReference type="EMBL" id="JARBHA010000001">
    <property type="protein sequence ID" value="KAJ9708795.1"/>
    <property type="molecule type" value="Genomic_DNA"/>
</dbReference>
<feature type="compositionally biased region" description="Basic and acidic residues" evidence="7">
    <location>
        <begin position="15"/>
        <end position="28"/>
    </location>
</feature>
<dbReference type="GO" id="GO:0009873">
    <property type="term" value="P:ethylene-activated signaling pathway"/>
    <property type="evidence" value="ECO:0007669"/>
    <property type="project" value="UniProtKB-KW"/>
</dbReference>
<evidence type="ECO:0000256" key="2">
    <source>
        <dbReference type="ARBA" id="ARBA00022745"/>
    </source>
</evidence>
<accession>A0AA39AJI4</accession>
<dbReference type="SUPFAM" id="SSF54171">
    <property type="entry name" value="DNA-binding domain"/>
    <property type="match status" value="1"/>
</dbReference>
<dbReference type="PROSITE" id="PS51032">
    <property type="entry name" value="AP2_ERF"/>
    <property type="match status" value="1"/>
</dbReference>
<dbReference type="PANTHER" id="PTHR31677">
    <property type="entry name" value="AP2 DOMAIN CLASS TRANSCRIPTION FACTOR"/>
    <property type="match status" value="1"/>
</dbReference>
<dbReference type="GO" id="GO:0003700">
    <property type="term" value="F:DNA-binding transcription factor activity"/>
    <property type="evidence" value="ECO:0007669"/>
    <property type="project" value="InterPro"/>
</dbReference>
<dbReference type="GO" id="GO:0005634">
    <property type="term" value="C:nucleus"/>
    <property type="evidence" value="ECO:0007669"/>
    <property type="project" value="UniProtKB-SubCell"/>
</dbReference>
<comment type="subcellular location">
    <subcellularLocation>
        <location evidence="1">Nucleus</location>
    </subcellularLocation>
</comment>
<dbReference type="FunFam" id="3.30.730.10:FF:000001">
    <property type="entry name" value="Ethylene-responsive transcription factor 2"/>
    <property type="match status" value="1"/>
</dbReference>
<dbReference type="Gene3D" id="3.30.730.10">
    <property type="entry name" value="AP2/ERF domain"/>
    <property type="match status" value="1"/>
</dbReference>
<dbReference type="InterPro" id="IPR016177">
    <property type="entry name" value="DNA-bd_dom_sf"/>
</dbReference>
<dbReference type="PANTHER" id="PTHR31677:SF146">
    <property type="entry name" value="ETHYLENE-RESPONSIVE TRANSCRIPTION FACTOR ESR2"/>
    <property type="match status" value="1"/>
</dbReference>
<evidence type="ECO:0000313" key="9">
    <source>
        <dbReference type="EMBL" id="KAJ9708795.1"/>
    </source>
</evidence>
<evidence type="ECO:0000256" key="5">
    <source>
        <dbReference type="ARBA" id="ARBA00023163"/>
    </source>
</evidence>
<dbReference type="Proteomes" id="UP001168098">
    <property type="component" value="Unassembled WGS sequence"/>
</dbReference>
<feature type="domain" description="AP2/ERF" evidence="8">
    <location>
        <begin position="66"/>
        <end position="123"/>
    </location>
</feature>
<keyword evidence="5" id="KW-0804">Transcription</keyword>
<sequence length="416" mass="44862">MEEAMRRLNGLTHTPESDSREASSDHQKKCNSSATNNSAAAAAATTTTTTNKRCLRDGGGTGATMRYRGVRRRPWGRYAAEIRDPQSKERRWLGTFDTAEEAACAYDCAARAMRGVKARTNFVYPTSPPHPATEHLLPSFNFAKQSQPSIRDLPARHFSPSNWSSFSNPHAADFSASAPHPSSSLNMLLLRDYLNSSSTSSLSSPHLPFNGHIPYANASSPSLAPSSFSGCSSVNPSTNATSRAGDATHNNTTTFPGSCLSPSHAEDHLTYGLGGSTGTSQGDDMDFFPSEPSDSGLLEEIISRFFPKTSTKFCHPTKTLNCNEESVGAAASHLGVNHILHDARKGLDQNDRFGCCFDCQGVPHQFENFNGSSGSQAVPVPNQLPMNFHAAPDSMLDDIFQYPELLNVIAARVQNA</sequence>
<evidence type="ECO:0000313" key="10">
    <source>
        <dbReference type="Proteomes" id="UP001168098"/>
    </source>
</evidence>
<gene>
    <name evidence="9" type="ORF">PVL29_000690</name>
</gene>
<keyword evidence="6" id="KW-0539">Nucleus</keyword>
<evidence type="ECO:0000256" key="4">
    <source>
        <dbReference type="ARBA" id="ARBA00023125"/>
    </source>
</evidence>
<dbReference type="AlphaFoldDB" id="A0AA39AJI4"/>
<reference evidence="9 10" key="1">
    <citation type="journal article" date="2023" name="BMC Biotechnol.">
        <title>Vitis rotundifolia cv Carlos genome sequencing.</title>
        <authorList>
            <person name="Huff M."/>
            <person name="Hulse-Kemp A."/>
            <person name="Scheffler B."/>
            <person name="Youngblood R."/>
            <person name="Simpson S."/>
            <person name="Babiker E."/>
            <person name="Staton M."/>
        </authorList>
    </citation>
    <scope>NUCLEOTIDE SEQUENCE [LARGE SCALE GENOMIC DNA]</scope>
    <source>
        <tissue evidence="9">Leaf</tissue>
    </source>
</reference>
<keyword evidence="2" id="KW-0936">Ethylene signaling pathway</keyword>
<evidence type="ECO:0000256" key="6">
    <source>
        <dbReference type="ARBA" id="ARBA00023242"/>
    </source>
</evidence>
<dbReference type="CDD" id="cd00018">
    <property type="entry name" value="AP2"/>
    <property type="match status" value="1"/>
</dbReference>
<keyword evidence="3" id="KW-0805">Transcription regulation</keyword>
<name>A0AA39AJI4_VITRO</name>
<dbReference type="Pfam" id="PF00847">
    <property type="entry name" value="AP2"/>
    <property type="match status" value="1"/>
</dbReference>
<evidence type="ECO:0000259" key="8">
    <source>
        <dbReference type="PROSITE" id="PS51032"/>
    </source>
</evidence>
<keyword evidence="4" id="KW-0238">DNA-binding</keyword>
<dbReference type="InterPro" id="IPR001471">
    <property type="entry name" value="AP2/ERF_dom"/>
</dbReference>
<evidence type="ECO:0000256" key="3">
    <source>
        <dbReference type="ARBA" id="ARBA00023015"/>
    </source>
</evidence>